<keyword evidence="3 5" id="KW-0067">ATP-binding</keyword>
<dbReference type="InterPro" id="IPR003439">
    <property type="entry name" value="ABC_transporter-like_ATP-bd"/>
</dbReference>
<dbReference type="RefSeq" id="WP_092011765.1">
    <property type="nucleotide sequence ID" value="NZ_FOXH01000001.1"/>
</dbReference>
<dbReference type="GO" id="GO:0005524">
    <property type="term" value="F:ATP binding"/>
    <property type="evidence" value="ECO:0007669"/>
    <property type="project" value="UniProtKB-KW"/>
</dbReference>
<sequence>MLKLDEVIVSFDKHKVLNKLCLSLSEGKVHGLVGLNGSGKTTLLNCLYGFLKPDSGSILWNGKPLTRHEIVYLETNNYFYSNITGREYLSVFPENNANFDLKFWQDLLQLPLDELIDNYSTGMKKKLALLAILKLDRPLMIFDEPFNGLDLETGKILVELIQKLKEKGKTIIITSHILDTLLNSCDEIHWLRNGRIEKTFFKPEFQQIDHTIFENLKLKKLRI</sequence>
<dbReference type="PANTHER" id="PTHR42939:SF1">
    <property type="entry name" value="ABC TRANSPORTER ATP-BINDING PROTEIN ALBC-RELATED"/>
    <property type="match status" value="1"/>
</dbReference>
<gene>
    <name evidence="5" type="ORF">SAMN04515674_101579</name>
</gene>
<dbReference type="Pfam" id="PF00005">
    <property type="entry name" value="ABC_tran"/>
    <property type="match status" value="1"/>
</dbReference>
<dbReference type="EMBL" id="FOXH01000001">
    <property type="protein sequence ID" value="SFP16246.1"/>
    <property type="molecule type" value="Genomic_DNA"/>
</dbReference>
<dbReference type="PANTHER" id="PTHR42939">
    <property type="entry name" value="ABC TRANSPORTER ATP-BINDING PROTEIN ALBC-RELATED"/>
    <property type="match status" value="1"/>
</dbReference>
<protein>
    <submittedName>
        <fullName evidence="5">ABC-2 type transport system ATP-binding protein</fullName>
    </submittedName>
</protein>
<feature type="domain" description="ABC transporter" evidence="4">
    <location>
        <begin position="2"/>
        <end position="218"/>
    </location>
</feature>
<evidence type="ECO:0000256" key="2">
    <source>
        <dbReference type="ARBA" id="ARBA00022741"/>
    </source>
</evidence>
<name>A0A1I5N4I2_9BACT</name>
<keyword evidence="2" id="KW-0547">Nucleotide-binding</keyword>
<evidence type="ECO:0000313" key="5">
    <source>
        <dbReference type="EMBL" id="SFP16246.1"/>
    </source>
</evidence>
<dbReference type="AlphaFoldDB" id="A0A1I5N4I2"/>
<dbReference type="SUPFAM" id="SSF52540">
    <property type="entry name" value="P-loop containing nucleoside triphosphate hydrolases"/>
    <property type="match status" value="1"/>
</dbReference>
<dbReference type="GO" id="GO:0016887">
    <property type="term" value="F:ATP hydrolysis activity"/>
    <property type="evidence" value="ECO:0007669"/>
    <property type="project" value="InterPro"/>
</dbReference>
<proteinExistence type="predicted"/>
<keyword evidence="6" id="KW-1185">Reference proteome</keyword>
<evidence type="ECO:0000256" key="1">
    <source>
        <dbReference type="ARBA" id="ARBA00022448"/>
    </source>
</evidence>
<dbReference type="Gene3D" id="3.40.50.300">
    <property type="entry name" value="P-loop containing nucleotide triphosphate hydrolases"/>
    <property type="match status" value="1"/>
</dbReference>
<evidence type="ECO:0000259" key="4">
    <source>
        <dbReference type="PROSITE" id="PS50893"/>
    </source>
</evidence>
<evidence type="ECO:0000313" key="6">
    <source>
        <dbReference type="Proteomes" id="UP000199306"/>
    </source>
</evidence>
<dbReference type="SMART" id="SM00382">
    <property type="entry name" value="AAA"/>
    <property type="match status" value="1"/>
</dbReference>
<reference evidence="5 6" key="1">
    <citation type="submission" date="2016-10" db="EMBL/GenBank/DDBJ databases">
        <authorList>
            <person name="de Groot N.N."/>
        </authorList>
    </citation>
    <scope>NUCLEOTIDE SEQUENCE [LARGE SCALE GENOMIC DNA]</scope>
    <source>
        <strain evidence="6">E92,LMG 26720,CCM 7988</strain>
    </source>
</reference>
<dbReference type="InterPro" id="IPR051782">
    <property type="entry name" value="ABC_Transporter_VariousFunc"/>
</dbReference>
<dbReference type="InterPro" id="IPR027417">
    <property type="entry name" value="P-loop_NTPase"/>
</dbReference>
<evidence type="ECO:0000256" key="3">
    <source>
        <dbReference type="ARBA" id="ARBA00022840"/>
    </source>
</evidence>
<dbReference type="PROSITE" id="PS50893">
    <property type="entry name" value="ABC_TRANSPORTER_2"/>
    <property type="match status" value="1"/>
</dbReference>
<organism evidence="5 6">
    <name type="scientific">Pseudarcicella hirudinis</name>
    <dbReference type="NCBI Taxonomy" id="1079859"/>
    <lineage>
        <taxon>Bacteria</taxon>
        <taxon>Pseudomonadati</taxon>
        <taxon>Bacteroidota</taxon>
        <taxon>Cytophagia</taxon>
        <taxon>Cytophagales</taxon>
        <taxon>Flectobacillaceae</taxon>
        <taxon>Pseudarcicella</taxon>
    </lineage>
</organism>
<dbReference type="OrthoDB" id="9801987at2"/>
<dbReference type="CDD" id="cd03230">
    <property type="entry name" value="ABC_DR_subfamily_A"/>
    <property type="match status" value="1"/>
</dbReference>
<accession>A0A1I5N4I2</accession>
<dbReference type="InterPro" id="IPR003593">
    <property type="entry name" value="AAA+_ATPase"/>
</dbReference>
<dbReference type="STRING" id="1079859.SAMN04515674_101579"/>
<dbReference type="Proteomes" id="UP000199306">
    <property type="component" value="Unassembled WGS sequence"/>
</dbReference>
<keyword evidence="1" id="KW-0813">Transport</keyword>